<organism evidence="1 2">
    <name type="scientific">Acetivibrio straminisolvens JCM 21531</name>
    <dbReference type="NCBI Taxonomy" id="1294263"/>
    <lineage>
        <taxon>Bacteria</taxon>
        <taxon>Bacillati</taxon>
        <taxon>Bacillota</taxon>
        <taxon>Clostridia</taxon>
        <taxon>Eubacteriales</taxon>
        <taxon>Oscillospiraceae</taxon>
        <taxon>Acetivibrio</taxon>
    </lineage>
</organism>
<protein>
    <submittedName>
        <fullName evidence="1">Phosphoenolpyruvate carboxykinase</fullName>
    </submittedName>
</protein>
<comment type="caution">
    <text evidence="1">The sequence shown here is derived from an EMBL/GenBank/DDBJ whole genome shotgun (WGS) entry which is preliminary data.</text>
</comment>
<dbReference type="GO" id="GO:0016301">
    <property type="term" value="F:kinase activity"/>
    <property type="evidence" value="ECO:0007669"/>
    <property type="project" value="UniProtKB-KW"/>
</dbReference>
<dbReference type="AlphaFoldDB" id="W4V535"/>
<evidence type="ECO:0000313" key="1">
    <source>
        <dbReference type="EMBL" id="GAE88282.1"/>
    </source>
</evidence>
<gene>
    <name evidence="1" type="ORF">JCM21531_1716</name>
</gene>
<keyword evidence="1" id="KW-0808">Transferase</keyword>
<keyword evidence="1" id="KW-0670">Pyruvate</keyword>
<dbReference type="Proteomes" id="UP000019109">
    <property type="component" value="Unassembled WGS sequence"/>
</dbReference>
<accession>W4V535</accession>
<dbReference type="STRING" id="1294263.JCM21531_1716"/>
<sequence>MGVEPPAHLIDWKGNDWAPGSETRQHIQTDVLQLLQASAL</sequence>
<keyword evidence="2" id="KW-1185">Reference proteome</keyword>
<proteinExistence type="predicted"/>
<evidence type="ECO:0000313" key="2">
    <source>
        <dbReference type="Proteomes" id="UP000019109"/>
    </source>
</evidence>
<name>W4V535_9FIRM</name>
<dbReference type="EMBL" id="BAVR01000016">
    <property type="protein sequence ID" value="GAE88282.1"/>
    <property type="molecule type" value="Genomic_DNA"/>
</dbReference>
<reference evidence="1" key="1">
    <citation type="journal article" date="2014" name="Genome Announc.">
        <title>Draft Genome Sequence of Clostridium straminisolvens Strain JCM 21531T, Isolated from a Cellulose-Degrading Bacterial Community.</title>
        <authorList>
            <person name="Yuki M."/>
            <person name="Oshima K."/>
            <person name="Suda W."/>
            <person name="Sakamoto M."/>
            <person name="Kitamura K."/>
            <person name="Iida T."/>
            <person name="Hattori M."/>
            <person name="Ohkuma M."/>
        </authorList>
    </citation>
    <scope>NUCLEOTIDE SEQUENCE [LARGE SCALE GENOMIC DNA]</scope>
    <source>
        <strain evidence="1">JCM 21531</strain>
    </source>
</reference>
<keyword evidence="1" id="KW-0418">Kinase</keyword>